<dbReference type="Proteomes" id="UP000471147">
    <property type="component" value="Unassembled WGS sequence"/>
</dbReference>
<evidence type="ECO:0000259" key="12">
    <source>
        <dbReference type="Pfam" id="PF01514"/>
    </source>
</evidence>
<dbReference type="GO" id="GO:0071973">
    <property type="term" value="P:bacterial-type flagellum-dependent cell motility"/>
    <property type="evidence" value="ECO:0007669"/>
    <property type="project" value="InterPro"/>
</dbReference>
<evidence type="ECO:0000313" key="14">
    <source>
        <dbReference type="EMBL" id="MVZ98676.1"/>
    </source>
</evidence>
<dbReference type="InterPro" id="IPR006182">
    <property type="entry name" value="FliF_N_dom"/>
</dbReference>
<dbReference type="Pfam" id="PF01514">
    <property type="entry name" value="YscJ_FliF"/>
    <property type="match status" value="1"/>
</dbReference>
<dbReference type="AlphaFoldDB" id="A0A6I4M3E1"/>
<evidence type="ECO:0000313" key="15">
    <source>
        <dbReference type="Proteomes" id="UP000471147"/>
    </source>
</evidence>
<evidence type="ECO:0000256" key="5">
    <source>
        <dbReference type="ARBA" id="ARBA00022692"/>
    </source>
</evidence>
<keyword evidence="15" id="KW-1185">Reference proteome</keyword>
<keyword evidence="14" id="KW-0282">Flagellum</keyword>
<comment type="function">
    <text evidence="9">The M ring may be actively involved in energy transduction.</text>
</comment>
<comment type="subcellular location">
    <subcellularLocation>
        <location evidence="1 9">Bacterial flagellum basal body</location>
    </subcellularLocation>
    <subcellularLocation>
        <location evidence="2">Cell membrane</location>
        <topology evidence="2">Multi-pass membrane protein</topology>
    </subcellularLocation>
</comment>
<feature type="transmembrane region" description="Helical" evidence="11">
    <location>
        <begin position="430"/>
        <end position="452"/>
    </location>
</feature>
<evidence type="ECO:0000256" key="4">
    <source>
        <dbReference type="ARBA" id="ARBA00022475"/>
    </source>
</evidence>
<evidence type="ECO:0000256" key="7">
    <source>
        <dbReference type="ARBA" id="ARBA00023136"/>
    </source>
</evidence>
<feature type="compositionally biased region" description="Polar residues" evidence="10">
    <location>
        <begin position="320"/>
        <end position="343"/>
    </location>
</feature>
<comment type="caution">
    <text evidence="14">The sequence shown here is derived from an EMBL/GenBank/DDBJ whole genome shotgun (WGS) entry which is preliminary data.</text>
</comment>
<keyword evidence="7 11" id="KW-0472">Membrane</keyword>
<feature type="domain" description="Flagellar M-ring N-terminal" evidence="12">
    <location>
        <begin position="50"/>
        <end position="223"/>
    </location>
</feature>
<comment type="similarity">
    <text evidence="3 9">Belongs to the FliF family.</text>
</comment>
<organism evidence="14 15">
    <name type="scientific">Sphingorhabdus profundilacus</name>
    <dbReference type="NCBI Taxonomy" id="2509718"/>
    <lineage>
        <taxon>Bacteria</taxon>
        <taxon>Pseudomonadati</taxon>
        <taxon>Pseudomonadota</taxon>
        <taxon>Alphaproteobacteria</taxon>
        <taxon>Sphingomonadales</taxon>
        <taxon>Sphingomonadaceae</taxon>
        <taxon>Sphingorhabdus</taxon>
    </lineage>
</organism>
<keyword evidence="8 9" id="KW-0975">Bacterial flagellum</keyword>
<keyword evidence="5 11" id="KW-0812">Transmembrane</keyword>
<dbReference type="OrthoDB" id="9807026at2"/>
<evidence type="ECO:0000256" key="2">
    <source>
        <dbReference type="ARBA" id="ARBA00004651"/>
    </source>
</evidence>
<keyword evidence="6 11" id="KW-1133">Transmembrane helix</keyword>
<evidence type="ECO:0000256" key="3">
    <source>
        <dbReference type="ARBA" id="ARBA00007971"/>
    </source>
</evidence>
<dbReference type="PANTHER" id="PTHR30046">
    <property type="entry name" value="FLAGELLAR M-RING PROTEIN"/>
    <property type="match status" value="1"/>
</dbReference>
<evidence type="ECO:0000256" key="8">
    <source>
        <dbReference type="ARBA" id="ARBA00023143"/>
    </source>
</evidence>
<proteinExistence type="inferred from homology"/>
<feature type="domain" description="Flagellar M-ring C-terminal" evidence="13">
    <location>
        <begin position="252"/>
        <end position="415"/>
    </location>
</feature>
<feature type="region of interest" description="Disordered" evidence="10">
    <location>
        <begin position="267"/>
        <end position="343"/>
    </location>
</feature>
<name>A0A6I4M3E1_9SPHN</name>
<accession>A0A6I4M3E1</accession>
<dbReference type="InterPro" id="IPR043427">
    <property type="entry name" value="YscJ/FliF"/>
</dbReference>
<reference evidence="14 15" key="1">
    <citation type="submission" date="2019-01" db="EMBL/GenBank/DDBJ databases">
        <title>Sphingorhabdus lacus sp.nov., isolated from an oligotrophic freshwater lake.</title>
        <authorList>
            <person name="Park M."/>
        </authorList>
    </citation>
    <scope>NUCLEOTIDE SEQUENCE [LARGE SCALE GENOMIC DNA]</scope>
    <source>
        <strain evidence="14 15">IMCC26285</strain>
    </source>
</reference>
<dbReference type="EMBL" id="SDWJ01000002">
    <property type="protein sequence ID" value="MVZ98676.1"/>
    <property type="molecule type" value="Genomic_DNA"/>
</dbReference>
<dbReference type="PIRSF" id="PIRSF004862">
    <property type="entry name" value="FliF"/>
    <property type="match status" value="1"/>
</dbReference>
<dbReference type="GO" id="GO:0003774">
    <property type="term" value="F:cytoskeletal motor activity"/>
    <property type="evidence" value="ECO:0007669"/>
    <property type="project" value="InterPro"/>
</dbReference>
<dbReference type="PANTHER" id="PTHR30046:SF0">
    <property type="entry name" value="FLAGELLAR M-RING PROTEIN"/>
    <property type="match status" value="1"/>
</dbReference>
<feature type="compositionally biased region" description="Basic and acidic residues" evidence="10">
    <location>
        <begin position="280"/>
        <end position="294"/>
    </location>
</feature>
<keyword evidence="14" id="KW-0969">Cilium</keyword>
<dbReference type="InterPro" id="IPR000067">
    <property type="entry name" value="FlgMring_FliF"/>
</dbReference>
<evidence type="ECO:0000256" key="1">
    <source>
        <dbReference type="ARBA" id="ARBA00004117"/>
    </source>
</evidence>
<dbReference type="Gene3D" id="3.30.300.30">
    <property type="match status" value="1"/>
</dbReference>
<dbReference type="InterPro" id="IPR045851">
    <property type="entry name" value="AMP-bd_C_sf"/>
</dbReference>
<evidence type="ECO:0000256" key="6">
    <source>
        <dbReference type="ARBA" id="ARBA00022989"/>
    </source>
</evidence>
<evidence type="ECO:0000256" key="10">
    <source>
        <dbReference type="SAM" id="MobiDB-lite"/>
    </source>
</evidence>
<dbReference type="GO" id="GO:0005886">
    <property type="term" value="C:plasma membrane"/>
    <property type="evidence" value="ECO:0007669"/>
    <property type="project" value="UniProtKB-SubCell"/>
</dbReference>
<evidence type="ECO:0000256" key="9">
    <source>
        <dbReference type="PIRNR" id="PIRNR004862"/>
    </source>
</evidence>
<evidence type="ECO:0000259" key="13">
    <source>
        <dbReference type="Pfam" id="PF08345"/>
    </source>
</evidence>
<keyword evidence="4" id="KW-1003">Cell membrane</keyword>
<feature type="transmembrane region" description="Helical" evidence="11">
    <location>
        <begin position="28"/>
        <end position="48"/>
    </location>
</feature>
<keyword evidence="14" id="KW-0966">Cell projection</keyword>
<evidence type="ECO:0000256" key="11">
    <source>
        <dbReference type="SAM" id="Phobius"/>
    </source>
</evidence>
<sequence length="532" mass="56165">MTRFATPATSGGFGALRDLTSQPAVRKALPALALSAAIGVAAISYFALATPAQAPLFQGLAESDKAAVADALQASGITYSLDPGTGAISVDAGKIHEARMLLAGQGLPKALPSGDAVIASLPMGSSRAVEGETLRGAREADLARTIEAIDAVKMARVHLAMPEPSVFVREAREPAASVMLTLQQGRSLSEAQVRAIRHLVASSVPGLAADSVSVIDQSGALISSPTGSADQEMFQLQMQMEERYRQAVVTLLTPIVGAENFSVEVHADIDPSETQSTRETFPKDDRALRSEEGNKTTQSANTPGAVGIPGALSNQPPPASQLTATPPGQTAQPNNGESQSEENYTRNFDVGREIAVTHQPQGNLRRLSVAVALRDVKGQKKPSAADVAALEALVKGAVGFSTERGDLVAISSRPFAEQEEAAVNFWDEPWFFPLVQQIGAVLAAILAFIFIGRPLMKAAKAKMAAAKEQAEVEQKLLAATGQPRPSNQVTIEMIEAAPSYETRANLVRSFIRQDPERAALVVRQMIQERANG</sequence>
<dbReference type="PRINTS" id="PR01009">
    <property type="entry name" value="FLGMRINGFLIF"/>
</dbReference>
<protein>
    <recommendedName>
        <fullName evidence="9">Flagellar M-ring protein</fullName>
    </recommendedName>
</protein>
<gene>
    <name evidence="14" type="primary">fliF</name>
    <name evidence="14" type="ORF">EUU23_13350</name>
</gene>
<dbReference type="GO" id="GO:0009431">
    <property type="term" value="C:bacterial-type flagellum basal body, MS ring"/>
    <property type="evidence" value="ECO:0007669"/>
    <property type="project" value="InterPro"/>
</dbReference>
<dbReference type="InterPro" id="IPR013556">
    <property type="entry name" value="Flag_M-ring_C"/>
</dbReference>
<dbReference type="NCBIfam" id="TIGR00206">
    <property type="entry name" value="fliF"/>
    <property type="match status" value="1"/>
</dbReference>
<dbReference type="Pfam" id="PF08345">
    <property type="entry name" value="YscJ_FliF_C"/>
    <property type="match status" value="1"/>
</dbReference>